<proteinExistence type="predicted"/>
<dbReference type="Pfam" id="PF00043">
    <property type="entry name" value="GST_C"/>
    <property type="match status" value="1"/>
</dbReference>
<protein>
    <recommendedName>
        <fullName evidence="1">GST C-terminal domain-containing protein</fullName>
    </recommendedName>
</protein>
<accession>A0ABR0SHT1</accession>
<name>A0ABR0SHT1_9HYPO</name>
<dbReference type="Gene3D" id="1.20.1050.10">
    <property type="match status" value="1"/>
</dbReference>
<dbReference type="InterPro" id="IPR010987">
    <property type="entry name" value="Glutathione-S-Trfase_C-like"/>
</dbReference>
<dbReference type="EMBL" id="JAVFKD010000013">
    <property type="protein sequence ID" value="KAK5991719.1"/>
    <property type="molecule type" value="Genomic_DNA"/>
</dbReference>
<keyword evidence="3" id="KW-1185">Reference proteome</keyword>
<comment type="caution">
    <text evidence="2">The sequence shown here is derived from an EMBL/GenBank/DDBJ whole genome shotgun (WGS) entry which is preliminary data.</text>
</comment>
<evidence type="ECO:0000259" key="1">
    <source>
        <dbReference type="PROSITE" id="PS50405"/>
    </source>
</evidence>
<evidence type="ECO:0000313" key="2">
    <source>
        <dbReference type="EMBL" id="KAK5991719.1"/>
    </source>
</evidence>
<dbReference type="Proteomes" id="UP001338125">
    <property type="component" value="Unassembled WGS sequence"/>
</dbReference>
<reference evidence="2 3" key="1">
    <citation type="submission" date="2024-01" db="EMBL/GenBank/DDBJ databases">
        <title>Complete genome of Cladobotryum mycophilum ATHUM6906.</title>
        <authorList>
            <person name="Christinaki A.C."/>
            <person name="Myridakis A.I."/>
            <person name="Kouvelis V.N."/>
        </authorList>
    </citation>
    <scope>NUCLEOTIDE SEQUENCE [LARGE SCALE GENOMIC DNA]</scope>
    <source>
        <strain evidence="2 3">ATHUM6906</strain>
    </source>
</reference>
<dbReference type="SUPFAM" id="SSF47616">
    <property type="entry name" value="GST C-terminal domain-like"/>
    <property type="match status" value="1"/>
</dbReference>
<dbReference type="InterPro" id="IPR004046">
    <property type="entry name" value="GST_C"/>
</dbReference>
<gene>
    <name evidence="2" type="ORF">PT974_07752</name>
</gene>
<organism evidence="2 3">
    <name type="scientific">Cladobotryum mycophilum</name>
    <dbReference type="NCBI Taxonomy" id="491253"/>
    <lineage>
        <taxon>Eukaryota</taxon>
        <taxon>Fungi</taxon>
        <taxon>Dikarya</taxon>
        <taxon>Ascomycota</taxon>
        <taxon>Pezizomycotina</taxon>
        <taxon>Sordariomycetes</taxon>
        <taxon>Hypocreomycetidae</taxon>
        <taxon>Hypocreales</taxon>
        <taxon>Hypocreaceae</taxon>
        <taxon>Cladobotryum</taxon>
    </lineage>
</organism>
<dbReference type="PROSITE" id="PS50405">
    <property type="entry name" value="GST_CTER"/>
    <property type="match status" value="1"/>
</dbReference>
<sequence>MPDLFMNPEVFAGAWVPKELREASGCSPEESNSTDSNRPLASVEPILESEYNNVLKWESRQLTDENGMPIDRTKSDRMRLASMLDGFEETLSTQPFLGGEKIGLKDIFFIPHCNILLMFDVKEEFISRPNVLAWWVRLSQLSLSRSDIQQAWQFGEYVKGLEFDMQAVKEFPGLEELTWYGSY</sequence>
<feature type="domain" description="GST C-terminal" evidence="1">
    <location>
        <begin position="36"/>
        <end position="171"/>
    </location>
</feature>
<evidence type="ECO:0000313" key="3">
    <source>
        <dbReference type="Proteomes" id="UP001338125"/>
    </source>
</evidence>
<dbReference type="InterPro" id="IPR036282">
    <property type="entry name" value="Glutathione-S-Trfase_C_sf"/>
</dbReference>